<evidence type="ECO:0000256" key="2">
    <source>
        <dbReference type="ARBA" id="ARBA00022475"/>
    </source>
</evidence>
<keyword evidence="5 6" id="KW-0472">Membrane</keyword>
<dbReference type="Pfam" id="PF01943">
    <property type="entry name" value="Polysacc_synt"/>
    <property type="match status" value="1"/>
</dbReference>
<dbReference type="PANTHER" id="PTHR30250:SF11">
    <property type="entry name" value="O-ANTIGEN TRANSPORTER-RELATED"/>
    <property type="match status" value="1"/>
</dbReference>
<dbReference type="EMBL" id="JBHSWU010000002">
    <property type="protein sequence ID" value="MFC6723002.1"/>
    <property type="molecule type" value="Genomic_DNA"/>
</dbReference>
<evidence type="ECO:0000256" key="4">
    <source>
        <dbReference type="ARBA" id="ARBA00022989"/>
    </source>
</evidence>
<feature type="transmembrane region" description="Helical" evidence="6">
    <location>
        <begin position="195"/>
        <end position="213"/>
    </location>
</feature>
<feature type="transmembrane region" description="Helical" evidence="6">
    <location>
        <begin position="465"/>
        <end position="485"/>
    </location>
</feature>
<dbReference type="PANTHER" id="PTHR30250">
    <property type="entry name" value="PST FAMILY PREDICTED COLANIC ACID TRANSPORTER"/>
    <property type="match status" value="1"/>
</dbReference>
<evidence type="ECO:0000256" key="6">
    <source>
        <dbReference type="SAM" id="Phobius"/>
    </source>
</evidence>
<proteinExistence type="predicted"/>
<feature type="transmembrane region" description="Helical" evidence="6">
    <location>
        <begin position="432"/>
        <end position="453"/>
    </location>
</feature>
<feature type="transmembrane region" description="Helical" evidence="6">
    <location>
        <begin position="299"/>
        <end position="322"/>
    </location>
</feature>
<dbReference type="InterPro" id="IPR002797">
    <property type="entry name" value="Polysacc_synth"/>
</dbReference>
<keyword evidence="4 6" id="KW-1133">Transmembrane helix</keyword>
<feature type="transmembrane region" description="Helical" evidence="6">
    <location>
        <begin position="373"/>
        <end position="395"/>
    </location>
</feature>
<feature type="transmembrane region" description="Helical" evidence="6">
    <location>
        <begin position="407"/>
        <end position="426"/>
    </location>
</feature>
<dbReference type="GO" id="GO:0005886">
    <property type="term" value="C:plasma membrane"/>
    <property type="evidence" value="ECO:0007669"/>
    <property type="project" value="UniProtKB-SubCell"/>
</dbReference>
<keyword evidence="3 6" id="KW-0812">Transmembrane</keyword>
<keyword evidence="8" id="KW-1185">Reference proteome</keyword>
<feature type="transmembrane region" description="Helical" evidence="6">
    <location>
        <begin position="158"/>
        <end position="175"/>
    </location>
</feature>
<dbReference type="AlphaFoldDB" id="A0ABD5RUX0"/>
<evidence type="ECO:0000256" key="1">
    <source>
        <dbReference type="ARBA" id="ARBA00004651"/>
    </source>
</evidence>
<comment type="caution">
    <text evidence="7">The sequence shown here is derived from an EMBL/GenBank/DDBJ whole genome shotgun (WGS) entry which is preliminary data.</text>
</comment>
<evidence type="ECO:0000256" key="3">
    <source>
        <dbReference type="ARBA" id="ARBA00022692"/>
    </source>
</evidence>
<evidence type="ECO:0000313" key="8">
    <source>
        <dbReference type="Proteomes" id="UP001596328"/>
    </source>
</evidence>
<feature type="transmembrane region" description="Helical" evidence="6">
    <location>
        <begin position="343"/>
        <end position="367"/>
    </location>
</feature>
<feature type="transmembrane region" description="Helical" evidence="6">
    <location>
        <begin position="219"/>
        <end position="238"/>
    </location>
</feature>
<comment type="subcellular location">
    <subcellularLocation>
        <location evidence="1">Cell membrane</location>
        <topology evidence="1">Multi-pass membrane protein</topology>
    </subcellularLocation>
</comment>
<organism evidence="7 8">
    <name type="scientific">Halobium palmae</name>
    <dbReference type="NCBI Taxonomy" id="1776492"/>
    <lineage>
        <taxon>Archaea</taxon>
        <taxon>Methanobacteriati</taxon>
        <taxon>Methanobacteriota</taxon>
        <taxon>Stenosarchaea group</taxon>
        <taxon>Halobacteria</taxon>
        <taxon>Halobacteriales</taxon>
        <taxon>Haloferacaceae</taxon>
        <taxon>Halobium</taxon>
    </lineage>
</organism>
<sequence>MEYLKDRIEADSGWVREKKAAFGNIIEPIILTPFQYQFGSFQMTSILRGFLSIFSAQVANLLLSIIITPLLVRIIGSNGYGDYAFLLSLVSISFILVNAGIFDGMRKFMTEQRGLPQWTEQVLGFYIQLGLILGGVSALIYGLIAWSNLAGQIFGSKFDTYFILAGGVLLARQAYSISRGGLMGFGKETISEPLAVLQLVCFGVAGISLARGFGVVGVLWGQIISYIVVACIGFTIIIQQVDLHAVLGRGPREFPRQELLAFNGLSVVLVFLLTSLYHVDVLLLRPMVGDSPTGYYKAALTVAEFVWFAPVALQIILMHSTSEMWSEGKTNEITNLTSRITRFNLAITALLVVGIGTLAGEFIPLYYGPEFNAAIQPLILLLPGAMGFALARPILAVGQGKGSLRTLIMATGAAAGMNLLLNLTLIPHYGTTGAAIATSASYGSMIVLHVIAARQIGYDPVSDLRIVRTGIVMGITATVIVPLNGEIGSSILSLIIVPPVGFAVFSLGMILLGAIPREDVSYIVGYFN</sequence>
<gene>
    <name evidence="7" type="ORF">ACFQE1_01065</name>
</gene>
<feature type="transmembrane region" description="Helical" evidence="6">
    <location>
        <begin position="123"/>
        <end position="146"/>
    </location>
</feature>
<protein>
    <submittedName>
        <fullName evidence="7">Polysaccharide biosynthesis C-terminal domain-containing protein</fullName>
    </submittedName>
</protein>
<feature type="transmembrane region" description="Helical" evidence="6">
    <location>
        <begin position="259"/>
        <end position="279"/>
    </location>
</feature>
<dbReference type="InterPro" id="IPR050833">
    <property type="entry name" value="Poly_Biosynth_Transport"/>
</dbReference>
<feature type="transmembrane region" description="Helical" evidence="6">
    <location>
        <begin position="491"/>
        <end position="515"/>
    </location>
</feature>
<accession>A0ABD5RUX0</accession>
<evidence type="ECO:0000256" key="5">
    <source>
        <dbReference type="ARBA" id="ARBA00023136"/>
    </source>
</evidence>
<evidence type="ECO:0000313" key="7">
    <source>
        <dbReference type="EMBL" id="MFC6723002.1"/>
    </source>
</evidence>
<reference evidence="7 8" key="1">
    <citation type="journal article" date="2019" name="Int. J. Syst. Evol. Microbiol.">
        <title>The Global Catalogue of Microorganisms (GCM) 10K type strain sequencing project: providing services to taxonomists for standard genome sequencing and annotation.</title>
        <authorList>
            <consortium name="The Broad Institute Genomics Platform"/>
            <consortium name="The Broad Institute Genome Sequencing Center for Infectious Disease"/>
            <person name="Wu L."/>
            <person name="Ma J."/>
        </authorList>
    </citation>
    <scope>NUCLEOTIDE SEQUENCE [LARGE SCALE GENOMIC DNA]</scope>
    <source>
        <strain evidence="7 8">NBRC 111368</strain>
    </source>
</reference>
<keyword evidence="2" id="KW-1003">Cell membrane</keyword>
<dbReference type="Proteomes" id="UP001596328">
    <property type="component" value="Unassembled WGS sequence"/>
</dbReference>
<feature type="transmembrane region" description="Helical" evidence="6">
    <location>
        <begin position="50"/>
        <end position="71"/>
    </location>
</feature>
<name>A0ABD5RUX0_9EURY</name>
<feature type="transmembrane region" description="Helical" evidence="6">
    <location>
        <begin position="83"/>
        <end position="102"/>
    </location>
</feature>